<dbReference type="AlphaFoldDB" id="A0A1A9VMB1"/>
<keyword evidence="2" id="KW-1185">Reference proteome</keyword>
<dbReference type="EnsemblMetazoa" id="GAUT041515-RA">
    <property type="protein sequence ID" value="GAUT041515-PA"/>
    <property type="gene ID" value="GAUT041515"/>
</dbReference>
<name>A0A1A9VMB1_GLOAU</name>
<evidence type="ECO:0000313" key="1">
    <source>
        <dbReference type="EnsemblMetazoa" id="GAUT041515-PA"/>
    </source>
</evidence>
<sequence>MASSLSCNMSRARWAQVEAEMIIKDEVQIKCRDRLAEMTILESEIKKLIILKHTLDDKSSQLNSARI</sequence>
<organism evidence="1 2">
    <name type="scientific">Glossina austeni</name>
    <name type="common">Savannah tsetse fly</name>
    <dbReference type="NCBI Taxonomy" id="7395"/>
    <lineage>
        <taxon>Eukaryota</taxon>
        <taxon>Metazoa</taxon>
        <taxon>Ecdysozoa</taxon>
        <taxon>Arthropoda</taxon>
        <taxon>Hexapoda</taxon>
        <taxon>Insecta</taxon>
        <taxon>Pterygota</taxon>
        <taxon>Neoptera</taxon>
        <taxon>Endopterygota</taxon>
        <taxon>Diptera</taxon>
        <taxon>Brachycera</taxon>
        <taxon>Muscomorpha</taxon>
        <taxon>Hippoboscoidea</taxon>
        <taxon>Glossinidae</taxon>
        <taxon>Glossina</taxon>
    </lineage>
</organism>
<accession>A0A1A9VMB1</accession>
<protein>
    <submittedName>
        <fullName evidence="1">Uncharacterized protein</fullName>
    </submittedName>
</protein>
<evidence type="ECO:0000313" key="2">
    <source>
        <dbReference type="Proteomes" id="UP000078200"/>
    </source>
</evidence>
<dbReference type="VEuPathDB" id="VectorBase:GAUT041515"/>
<reference evidence="1" key="1">
    <citation type="submission" date="2020-05" db="UniProtKB">
        <authorList>
            <consortium name="EnsemblMetazoa"/>
        </authorList>
    </citation>
    <scope>IDENTIFICATION</scope>
    <source>
        <strain evidence="1">TTRI</strain>
    </source>
</reference>
<proteinExistence type="predicted"/>
<dbReference type="Proteomes" id="UP000078200">
    <property type="component" value="Unassembled WGS sequence"/>
</dbReference>